<evidence type="ECO:0000313" key="4">
    <source>
        <dbReference type="Proteomes" id="UP000678393"/>
    </source>
</evidence>
<dbReference type="PANTHER" id="PTHR47049:SF2">
    <property type="entry name" value="PIEZO-TYPE MECHANOSENSITIVE ION CHANNEL HOMOLOG"/>
    <property type="match status" value="1"/>
</dbReference>
<dbReference type="GO" id="GO:0016020">
    <property type="term" value="C:membrane"/>
    <property type="evidence" value="ECO:0007669"/>
    <property type="project" value="InterPro"/>
</dbReference>
<keyword evidence="1" id="KW-1133">Transmembrane helix</keyword>
<name>A0A8S3YZJ2_9EUPU</name>
<feature type="transmembrane region" description="Helical" evidence="1">
    <location>
        <begin position="85"/>
        <end position="102"/>
    </location>
</feature>
<keyword evidence="4" id="KW-1185">Reference proteome</keyword>
<dbReference type="InterPro" id="IPR027272">
    <property type="entry name" value="Piezo"/>
</dbReference>
<keyword evidence="1" id="KW-0472">Membrane</keyword>
<dbReference type="OrthoDB" id="303066at2759"/>
<reference evidence="3" key="1">
    <citation type="submission" date="2021-04" db="EMBL/GenBank/DDBJ databases">
        <authorList>
            <consortium name="Molecular Ecology Group"/>
        </authorList>
    </citation>
    <scope>NUCLEOTIDE SEQUENCE</scope>
</reference>
<sequence length="129" mass="14935">KSLRLSEKFATVKETTVKHTHFCWQPGQESEVRGLVLVEMESTTESLTTQEGAMKRMPWMSVAFMIMKHSHVLTLMAIMAWSITYHSILTFMFLLTACILWLMPNTRTACLWISPLLVLYAEFLLLSQY</sequence>
<evidence type="ECO:0000259" key="2">
    <source>
        <dbReference type="Pfam" id="PF24871"/>
    </source>
</evidence>
<gene>
    <name evidence="3" type="ORF">CUNI_LOCUS8131</name>
</gene>
<dbReference type="InterPro" id="IPR056769">
    <property type="entry name" value="Piezo_TM1-24"/>
</dbReference>
<protein>
    <recommendedName>
        <fullName evidence="2">Piezo TM1-24 domain-containing protein</fullName>
    </recommendedName>
</protein>
<evidence type="ECO:0000313" key="3">
    <source>
        <dbReference type="EMBL" id="CAG5122573.1"/>
    </source>
</evidence>
<dbReference type="GO" id="GO:0008381">
    <property type="term" value="F:mechanosensitive monoatomic ion channel activity"/>
    <property type="evidence" value="ECO:0007669"/>
    <property type="project" value="InterPro"/>
</dbReference>
<feature type="non-terminal residue" evidence="3">
    <location>
        <position position="1"/>
    </location>
</feature>
<keyword evidence="1" id="KW-0812">Transmembrane</keyword>
<feature type="non-terminal residue" evidence="3">
    <location>
        <position position="129"/>
    </location>
</feature>
<feature type="domain" description="Piezo TM1-24" evidence="2">
    <location>
        <begin position="42"/>
        <end position="129"/>
    </location>
</feature>
<dbReference type="EMBL" id="CAJHNH020001324">
    <property type="protein sequence ID" value="CAG5122573.1"/>
    <property type="molecule type" value="Genomic_DNA"/>
</dbReference>
<dbReference type="Pfam" id="PF24871">
    <property type="entry name" value="Piezo_TM1-24"/>
    <property type="match status" value="1"/>
</dbReference>
<accession>A0A8S3YZJ2</accession>
<comment type="caution">
    <text evidence="3">The sequence shown here is derived from an EMBL/GenBank/DDBJ whole genome shotgun (WGS) entry which is preliminary data.</text>
</comment>
<organism evidence="3 4">
    <name type="scientific">Candidula unifasciata</name>
    <dbReference type="NCBI Taxonomy" id="100452"/>
    <lineage>
        <taxon>Eukaryota</taxon>
        <taxon>Metazoa</taxon>
        <taxon>Spiralia</taxon>
        <taxon>Lophotrochozoa</taxon>
        <taxon>Mollusca</taxon>
        <taxon>Gastropoda</taxon>
        <taxon>Heterobranchia</taxon>
        <taxon>Euthyneura</taxon>
        <taxon>Panpulmonata</taxon>
        <taxon>Eupulmonata</taxon>
        <taxon>Stylommatophora</taxon>
        <taxon>Helicina</taxon>
        <taxon>Helicoidea</taxon>
        <taxon>Geomitridae</taxon>
        <taxon>Candidula</taxon>
    </lineage>
</organism>
<proteinExistence type="predicted"/>
<dbReference type="Proteomes" id="UP000678393">
    <property type="component" value="Unassembled WGS sequence"/>
</dbReference>
<evidence type="ECO:0000256" key="1">
    <source>
        <dbReference type="SAM" id="Phobius"/>
    </source>
</evidence>
<dbReference type="AlphaFoldDB" id="A0A8S3YZJ2"/>
<dbReference type="PANTHER" id="PTHR47049">
    <property type="entry name" value="PIEZO-TYPE MECHANOSENSITIVE ION CHANNEL HOMOLOG"/>
    <property type="match status" value="1"/>
</dbReference>
<feature type="transmembrane region" description="Helical" evidence="1">
    <location>
        <begin position="109"/>
        <end position="126"/>
    </location>
</feature>